<name>A0A8J3PJE5_9ACTN</name>
<organism evidence="2 3">
    <name type="scientific">Planosporangium flavigriseum</name>
    <dbReference type="NCBI Taxonomy" id="373681"/>
    <lineage>
        <taxon>Bacteria</taxon>
        <taxon>Bacillati</taxon>
        <taxon>Actinomycetota</taxon>
        <taxon>Actinomycetes</taxon>
        <taxon>Micromonosporales</taxon>
        <taxon>Micromonosporaceae</taxon>
        <taxon>Planosporangium</taxon>
    </lineage>
</organism>
<evidence type="ECO:0000313" key="2">
    <source>
        <dbReference type="EMBL" id="GIG71732.1"/>
    </source>
</evidence>
<gene>
    <name evidence="2" type="ORF">Pfl04_01360</name>
</gene>
<keyword evidence="3" id="KW-1185">Reference proteome</keyword>
<comment type="caution">
    <text evidence="2">The sequence shown here is derived from an EMBL/GenBank/DDBJ whole genome shotgun (WGS) entry which is preliminary data.</text>
</comment>
<reference evidence="2" key="1">
    <citation type="submission" date="2021-01" db="EMBL/GenBank/DDBJ databases">
        <title>Whole genome shotgun sequence of Planosporangium flavigriseum NBRC 105377.</title>
        <authorList>
            <person name="Komaki H."/>
            <person name="Tamura T."/>
        </authorList>
    </citation>
    <scope>NUCLEOTIDE SEQUENCE</scope>
    <source>
        <strain evidence="2">NBRC 105377</strain>
    </source>
</reference>
<proteinExistence type="predicted"/>
<sequence length="115" mass="12703">MGRHWLLVVLVVLVVGGSVATAAGLSTAKLRRPARHRARAGRAALPALRSAAVPAPRSAVEDHRPRMTNRPRMTSRPRMTNRPRGEAAECARRLDHNRSTRRYNALADRGHGYVL</sequence>
<feature type="region of interest" description="Disordered" evidence="1">
    <location>
        <begin position="31"/>
        <end position="90"/>
    </location>
</feature>
<dbReference type="AlphaFoldDB" id="A0A8J3PJE5"/>
<dbReference type="EMBL" id="BONU01000001">
    <property type="protein sequence ID" value="GIG71732.1"/>
    <property type="molecule type" value="Genomic_DNA"/>
</dbReference>
<dbReference type="Proteomes" id="UP000653674">
    <property type="component" value="Unassembled WGS sequence"/>
</dbReference>
<feature type="compositionally biased region" description="Basic residues" evidence="1">
    <location>
        <begin position="66"/>
        <end position="81"/>
    </location>
</feature>
<evidence type="ECO:0000313" key="3">
    <source>
        <dbReference type="Proteomes" id="UP000653674"/>
    </source>
</evidence>
<evidence type="ECO:0000256" key="1">
    <source>
        <dbReference type="SAM" id="MobiDB-lite"/>
    </source>
</evidence>
<feature type="compositionally biased region" description="Basic residues" evidence="1">
    <location>
        <begin position="31"/>
        <end position="40"/>
    </location>
</feature>
<protein>
    <submittedName>
        <fullName evidence="2">Uncharacterized protein</fullName>
    </submittedName>
</protein>
<accession>A0A8J3PJE5</accession>
<feature type="compositionally biased region" description="Low complexity" evidence="1">
    <location>
        <begin position="41"/>
        <end position="58"/>
    </location>
</feature>
<dbReference type="RefSeq" id="WP_168075982.1">
    <property type="nucleotide sequence ID" value="NZ_BAAAQJ010000026.1"/>
</dbReference>